<keyword evidence="10" id="KW-0378">Hydrolase</keyword>
<evidence type="ECO:0000256" key="3">
    <source>
        <dbReference type="ARBA" id="ARBA00022989"/>
    </source>
</evidence>
<evidence type="ECO:0000256" key="1">
    <source>
        <dbReference type="ARBA" id="ARBA00004141"/>
    </source>
</evidence>
<dbReference type="Pfam" id="PF24961">
    <property type="entry name" value="NfeD_membrane"/>
    <property type="match status" value="1"/>
</dbReference>
<evidence type="ECO:0000313" key="11">
    <source>
        <dbReference type="Proteomes" id="UP000248646"/>
    </source>
</evidence>
<name>A0A2W7MTN4_9BACI</name>
<feature type="transmembrane region" description="Helical" evidence="5">
    <location>
        <begin position="328"/>
        <end position="350"/>
    </location>
</feature>
<organism evidence="10 11">
    <name type="scientific">Psychrobacillus insolitus</name>
    <dbReference type="NCBI Taxonomy" id="1461"/>
    <lineage>
        <taxon>Bacteria</taxon>
        <taxon>Bacillati</taxon>
        <taxon>Bacillota</taxon>
        <taxon>Bacilli</taxon>
        <taxon>Bacillales</taxon>
        <taxon>Bacillaceae</taxon>
        <taxon>Psychrobacillus</taxon>
    </lineage>
</organism>
<feature type="chain" id="PRO_5015899394" evidence="6">
    <location>
        <begin position="26"/>
        <end position="442"/>
    </location>
</feature>
<dbReference type="GO" id="GO:0006508">
    <property type="term" value="P:proteolysis"/>
    <property type="evidence" value="ECO:0007669"/>
    <property type="project" value="UniProtKB-KW"/>
</dbReference>
<feature type="domain" description="NfeD1b N-terminal" evidence="9">
    <location>
        <begin position="31"/>
        <end position="217"/>
    </location>
</feature>
<dbReference type="SUPFAM" id="SSF52096">
    <property type="entry name" value="ClpP/crotonase"/>
    <property type="match status" value="1"/>
</dbReference>
<dbReference type="GO" id="GO:0008233">
    <property type="term" value="F:peptidase activity"/>
    <property type="evidence" value="ECO:0007669"/>
    <property type="project" value="UniProtKB-KW"/>
</dbReference>
<dbReference type="InterPro" id="IPR002810">
    <property type="entry name" value="NfeD-like_C"/>
</dbReference>
<dbReference type="Gene3D" id="3.90.226.10">
    <property type="entry name" value="2-enoyl-CoA Hydratase, Chain A, domain 1"/>
    <property type="match status" value="1"/>
</dbReference>
<feature type="domain" description="NfeD-like C-terminal" evidence="7">
    <location>
        <begin position="380"/>
        <end position="433"/>
    </location>
</feature>
<dbReference type="Proteomes" id="UP000248646">
    <property type="component" value="Unassembled WGS sequence"/>
</dbReference>
<evidence type="ECO:0000259" key="9">
    <source>
        <dbReference type="Pfam" id="PF25145"/>
    </source>
</evidence>
<keyword evidence="4 5" id="KW-0472">Membrane</keyword>
<dbReference type="AlphaFoldDB" id="A0A2W7MTN4"/>
<feature type="transmembrane region" description="Helical" evidence="5">
    <location>
        <begin position="303"/>
        <end position="322"/>
    </location>
</feature>
<keyword evidence="11" id="KW-1185">Reference proteome</keyword>
<feature type="transmembrane region" description="Helical" evidence="5">
    <location>
        <begin position="256"/>
        <end position="273"/>
    </location>
</feature>
<dbReference type="GO" id="GO:0005886">
    <property type="term" value="C:plasma membrane"/>
    <property type="evidence" value="ECO:0007669"/>
    <property type="project" value="TreeGrafter"/>
</dbReference>
<dbReference type="EMBL" id="QKZI01000001">
    <property type="protein sequence ID" value="PZX07171.1"/>
    <property type="molecule type" value="Genomic_DNA"/>
</dbReference>
<evidence type="ECO:0000256" key="5">
    <source>
        <dbReference type="SAM" id="Phobius"/>
    </source>
</evidence>
<accession>A0A2W7MTN4</accession>
<dbReference type="InterPro" id="IPR056738">
    <property type="entry name" value="NfeD1b_N"/>
</dbReference>
<dbReference type="InterPro" id="IPR029045">
    <property type="entry name" value="ClpP/crotonase-like_dom_sf"/>
</dbReference>
<feature type="signal peptide" evidence="6">
    <location>
        <begin position="1"/>
        <end position="25"/>
    </location>
</feature>
<dbReference type="Pfam" id="PF25145">
    <property type="entry name" value="NfeD1b_N"/>
    <property type="match status" value="1"/>
</dbReference>
<keyword evidence="10" id="KW-0645">Protease</keyword>
<comment type="caution">
    <text evidence="10">The sequence shown here is derived from an EMBL/GenBank/DDBJ whole genome shotgun (WGS) entry which is preliminary data.</text>
</comment>
<evidence type="ECO:0000256" key="2">
    <source>
        <dbReference type="ARBA" id="ARBA00022692"/>
    </source>
</evidence>
<dbReference type="InterPro" id="IPR052165">
    <property type="entry name" value="Membrane_assoc_protease"/>
</dbReference>
<protein>
    <submittedName>
        <fullName evidence="10">Membrane-bound serine protease (ClpP class)</fullName>
    </submittedName>
</protein>
<evidence type="ECO:0000259" key="7">
    <source>
        <dbReference type="Pfam" id="PF01957"/>
    </source>
</evidence>
<evidence type="ECO:0000313" key="10">
    <source>
        <dbReference type="EMBL" id="PZX07171.1"/>
    </source>
</evidence>
<sequence length="442" mass="47021">MKMSRFVLSVCLVLISFALMIPESAAQSNIVYKIPVYQEVEKGLYAFLKRSIGDAEEAGADAIVLEINTPGGFVDSAEDIANLLDSTSLRKIAYINSEALSAGAYLALHTDEIYMSPSGTIGAAAVIESSGNTAGEKANSAWKAKMINAAELTGKDPIYAQAMADDTVNLPEYRAPAGKLLTLSSSEALKVGYSEGTVSSFGELLEMANLANAKVVESEETFMESLARFITNPIIVPILLSVASLGLIIELYSPGFGVAGTMGLISLVLFFFGHLVAGLAGYETIILFVIGILLIVAEFFLPFGISGILGAGAIVLSIILAGGNVTQMSIAVLIALTVTIVGMVIIMKFFGKELRVFNKMILSDATSTDKGYVSNENRTDLIGKVAITMTPLRPAGTIRMDNERIDAVSDGSYIDKGKRVKIIKVEGSRIVVREVIEGEETK</sequence>
<dbReference type="PANTHER" id="PTHR33507:SF3">
    <property type="entry name" value="INNER MEMBRANE PROTEIN YBBJ"/>
    <property type="match status" value="1"/>
</dbReference>
<dbReference type="InterPro" id="IPR012340">
    <property type="entry name" value="NA-bd_OB-fold"/>
</dbReference>
<evidence type="ECO:0000256" key="6">
    <source>
        <dbReference type="SAM" id="SignalP"/>
    </source>
</evidence>
<dbReference type="InterPro" id="IPR056739">
    <property type="entry name" value="NfeD_membrane"/>
</dbReference>
<dbReference type="CDD" id="cd07021">
    <property type="entry name" value="Clp_protease_NfeD_like"/>
    <property type="match status" value="1"/>
</dbReference>
<feature type="domain" description="NfeD integral membrane" evidence="8">
    <location>
        <begin position="235"/>
        <end position="348"/>
    </location>
</feature>
<keyword evidence="6" id="KW-0732">Signal</keyword>
<dbReference type="SUPFAM" id="SSF141322">
    <property type="entry name" value="NfeD domain-like"/>
    <property type="match status" value="1"/>
</dbReference>
<proteinExistence type="predicted"/>
<gene>
    <name evidence="10" type="ORF">C7437_101280</name>
</gene>
<dbReference type="Gene3D" id="2.40.50.140">
    <property type="entry name" value="Nucleic acid-binding proteins"/>
    <property type="match status" value="1"/>
</dbReference>
<evidence type="ECO:0000259" key="8">
    <source>
        <dbReference type="Pfam" id="PF24961"/>
    </source>
</evidence>
<dbReference type="PANTHER" id="PTHR33507">
    <property type="entry name" value="INNER MEMBRANE PROTEIN YBBJ"/>
    <property type="match status" value="1"/>
</dbReference>
<reference evidence="10 11" key="1">
    <citation type="submission" date="2018-06" db="EMBL/GenBank/DDBJ databases">
        <title>Genomic Encyclopedia of Type Strains, Phase IV (KMG-IV): sequencing the most valuable type-strain genomes for metagenomic binning, comparative biology and taxonomic classification.</title>
        <authorList>
            <person name="Goeker M."/>
        </authorList>
    </citation>
    <scope>NUCLEOTIDE SEQUENCE [LARGE SCALE GENOMIC DNA]</scope>
    <source>
        <strain evidence="10 11">DSM 5</strain>
    </source>
</reference>
<dbReference type="Pfam" id="PF01957">
    <property type="entry name" value="NfeD"/>
    <property type="match status" value="1"/>
</dbReference>
<evidence type="ECO:0000256" key="4">
    <source>
        <dbReference type="ARBA" id="ARBA00023136"/>
    </source>
</evidence>
<keyword evidence="2 5" id="KW-0812">Transmembrane</keyword>
<comment type="subcellular location">
    <subcellularLocation>
        <location evidence="1">Membrane</location>
        <topology evidence="1">Multi-pass membrane protein</topology>
    </subcellularLocation>
</comment>
<feature type="transmembrane region" description="Helical" evidence="5">
    <location>
        <begin position="229"/>
        <end position="249"/>
    </location>
</feature>
<keyword evidence="3 5" id="KW-1133">Transmembrane helix</keyword>